<protein>
    <submittedName>
        <fullName evidence="2">DUF3466 family protein</fullName>
    </submittedName>
</protein>
<dbReference type="EMBL" id="JAKGAS010000001">
    <property type="protein sequence ID" value="MCF2947135.1"/>
    <property type="molecule type" value="Genomic_DNA"/>
</dbReference>
<dbReference type="Pfam" id="PF11949">
    <property type="entry name" value="DUF3466"/>
    <property type="match status" value="1"/>
</dbReference>
<keyword evidence="1" id="KW-0732">Signal</keyword>
<dbReference type="InterPro" id="IPR022562">
    <property type="entry name" value="DUF3466"/>
</dbReference>
<dbReference type="RefSeq" id="WP_235310647.1">
    <property type="nucleotide sequence ID" value="NZ_JAKGAS010000001.1"/>
</dbReference>
<dbReference type="Proteomes" id="UP001521137">
    <property type="component" value="Unassembled WGS sequence"/>
</dbReference>
<sequence length="577" mass="62181">MIKTRLAVALSLALLTVSNVHGAKYKVVELPVADKGYNSFPTAINESGNITVNVKEPYNTPIDIELLDFEQESFTDNLTDIDAAKSGNFNLADYSYVLSGLTSNQGSQFIQKIANITSYSATEVESSFIPGFGSMNADGQPMMDTGTLITDINEAGYTVGRSQGGFYKLPYVFAEGTEEETNTTFVLSDFSTHGFVSINGQIIDLLPIDVTLGGISDATGINNNNQVVGFGTTFFDSEAVQTSIDTCVDEELNDQGVLPRGDLPVESCISSLFTAYASEVSSHSQIRGLIWQLDDSGNIIETKELGLLLTPDAEDESKYNSSAVAINDNGIAVGQAPGEYVSGDTTVIRNYAVVYNGDEVINITPDVDINIARSTTTLSTASDINNNDLVVGYQPKSINGSFRTKFFVYDVNTSELTFPEDFFLGSSSVAFDINNHGQVVGYGEIEATQTARRTGGFIYDHQTQEFSGLNDMIGCDSPYSIVQANAINDSGEIAATALIQAPLRNVRGDLLLNDDGTEILRDQVVAVKLEPIVGGTIDDCEGPETGENRERQGASLIWLLPLSLGLLLVRRRKVKSL</sequence>
<proteinExistence type="predicted"/>
<gene>
    <name evidence="2" type="ORF">L0668_03385</name>
</gene>
<name>A0ABS9D2J6_9ALTE</name>
<organism evidence="2 3">
    <name type="scientific">Paraglaciecola algarum</name>
    <dbReference type="NCBI Taxonomy" id="3050085"/>
    <lineage>
        <taxon>Bacteria</taxon>
        <taxon>Pseudomonadati</taxon>
        <taxon>Pseudomonadota</taxon>
        <taxon>Gammaproteobacteria</taxon>
        <taxon>Alteromonadales</taxon>
        <taxon>Alteromonadaceae</taxon>
        <taxon>Paraglaciecola</taxon>
    </lineage>
</organism>
<evidence type="ECO:0000313" key="3">
    <source>
        <dbReference type="Proteomes" id="UP001521137"/>
    </source>
</evidence>
<feature type="chain" id="PRO_5045404766" evidence="1">
    <location>
        <begin position="23"/>
        <end position="577"/>
    </location>
</feature>
<keyword evidence="3" id="KW-1185">Reference proteome</keyword>
<comment type="caution">
    <text evidence="2">The sequence shown here is derived from an EMBL/GenBank/DDBJ whole genome shotgun (WGS) entry which is preliminary data.</text>
</comment>
<feature type="signal peptide" evidence="1">
    <location>
        <begin position="1"/>
        <end position="22"/>
    </location>
</feature>
<evidence type="ECO:0000313" key="2">
    <source>
        <dbReference type="EMBL" id="MCF2947135.1"/>
    </source>
</evidence>
<evidence type="ECO:0000256" key="1">
    <source>
        <dbReference type="SAM" id="SignalP"/>
    </source>
</evidence>
<accession>A0ABS9D2J6</accession>
<reference evidence="2 3" key="1">
    <citation type="submission" date="2022-01" db="EMBL/GenBank/DDBJ databases">
        <title>Paraglaciecola sp. G1-23.</title>
        <authorList>
            <person name="Jin M.S."/>
            <person name="Han D.M."/>
            <person name="Kim H.M."/>
            <person name="Jeon C.O."/>
        </authorList>
    </citation>
    <scope>NUCLEOTIDE SEQUENCE [LARGE SCALE GENOMIC DNA]</scope>
    <source>
        <strain evidence="2 3">G1-23</strain>
    </source>
</reference>